<dbReference type="Gene3D" id="1.10.390.10">
    <property type="entry name" value="Neutral Protease Domain 2"/>
    <property type="match status" value="1"/>
</dbReference>
<feature type="compositionally biased region" description="Low complexity" evidence="1">
    <location>
        <begin position="1"/>
        <end position="25"/>
    </location>
</feature>
<dbReference type="RefSeq" id="WP_344671180.1">
    <property type="nucleotide sequence ID" value="NZ_BAAAQN010000075.1"/>
</dbReference>
<proteinExistence type="predicted"/>
<accession>A0ABN2VD94</accession>
<reference evidence="3 4" key="1">
    <citation type="journal article" date="2019" name="Int. J. Syst. Evol. Microbiol.">
        <title>The Global Catalogue of Microorganisms (GCM) 10K type strain sequencing project: providing services to taxonomists for standard genome sequencing and annotation.</title>
        <authorList>
            <consortium name="The Broad Institute Genomics Platform"/>
            <consortium name="The Broad Institute Genome Sequencing Center for Infectious Disease"/>
            <person name="Wu L."/>
            <person name="Ma J."/>
        </authorList>
    </citation>
    <scope>NUCLEOTIDE SEQUENCE [LARGE SCALE GENOMIC DNA]</scope>
    <source>
        <strain evidence="3 4">JCM 16014</strain>
    </source>
</reference>
<evidence type="ECO:0000313" key="4">
    <source>
        <dbReference type="Proteomes" id="UP001500751"/>
    </source>
</evidence>
<dbReference type="InterPro" id="IPR014782">
    <property type="entry name" value="Peptidase_M1_dom"/>
</dbReference>
<feature type="region of interest" description="Disordered" evidence="1">
    <location>
        <begin position="1"/>
        <end position="27"/>
    </location>
</feature>
<sequence>MTGRAADGTAVPPAAAAPSRAEGVALGEPTAPGSAVYTVVLKSDDTGHSWSGTEKIAFTNPGKAAITEFWIRLWGNGDAGCGGVPPERMTDLVGGRIAETTQNCTAYRIELDTPLASGAQGEVSFTLAIDVPVRRDRFGVNGVDTYLGNALAVLAVKDENGWELPPYVDFGESYYSLTADYDVTLDHPAALQVPSSGTVAGETPTGDRVSTHIVANKVRDFSWSAGAYHHDTVVTAAGVTVDAYWPNSESDSNCRELMRYAASALDSYGERFGAYPYPRFTIVFDEFGSAFDGMEYPNYVLASAYRGAVAHEVAHQWWFGLVGDDQYRHPWLDEAFAEYSAEQFEGGGSPAHGCDWVAADERMDVSMDVFEKAGDPLYHDAVYHEGTCMLYDLERTIGRTAMDQLLRGLVSQYEYGVVRPADVRALAASVSGQDLTAFWQRWRNTAG</sequence>
<dbReference type="PANTHER" id="PTHR45726:SF3">
    <property type="entry name" value="LEUKOTRIENE A-4 HYDROLASE"/>
    <property type="match status" value="1"/>
</dbReference>
<comment type="caution">
    <text evidence="3">The sequence shown here is derived from an EMBL/GenBank/DDBJ whole genome shotgun (WGS) entry which is preliminary data.</text>
</comment>
<evidence type="ECO:0000259" key="2">
    <source>
        <dbReference type="Pfam" id="PF01433"/>
    </source>
</evidence>
<dbReference type="InterPro" id="IPR027268">
    <property type="entry name" value="Peptidase_M4/M1_CTD_sf"/>
</dbReference>
<dbReference type="SUPFAM" id="SSF55486">
    <property type="entry name" value="Metalloproteases ('zincins'), catalytic domain"/>
    <property type="match status" value="1"/>
</dbReference>
<keyword evidence="4" id="KW-1185">Reference proteome</keyword>
<dbReference type="InterPro" id="IPR034015">
    <property type="entry name" value="M1_LTA4H"/>
</dbReference>
<dbReference type="Pfam" id="PF01433">
    <property type="entry name" value="Peptidase_M1"/>
    <property type="match status" value="1"/>
</dbReference>
<evidence type="ECO:0000256" key="1">
    <source>
        <dbReference type="SAM" id="MobiDB-lite"/>
    </source>
</evidence>
<name>A0ABN2VD94_9ACTN</name>
<feature type="domain" description="Peptidase M1 membrane alanine aminopeptidase" evidence="2">
    <location>
        <begin position="308"/>
        <end position="442"/>
    </location>
</feature>
<organism evidence="3 4">
    <name type="scientific">Catenulispora yoronensis</name>
    <dbReference type="NCBI Taxonomy" id="450799"/>
    <lineage>
        <taxon>Bacteria</taxon>
        <taxon>Bacillati</taxon>
        <taxon>Actinomycetota</taxon>
        <taxon>Actinomycetes</taxon>
        <taxon>Catenulisporales</taxon>
        <taxon>Catenulisporaceae</taxon>
        <taxon>Catenulispora</taxon>
    </lineage>
</organism>
<dbReference type="EMBL" id="BAAAQN010000075">
    <property type="protein sequence ID" value="GAA2059519.1"/>
    <property type="molecule type" value="Genomic_DNA"/>
</dbReference>
<dbReference type="CDD" id="cd09604">
    <property type="entry name" value="M1_APN_like"/>
    <property type="match status" value="1"/>
</dbReference>
<protein>
    <recommendedName>
        <fullName evidence="2">Peptidase M1 membrane alanine aminopeptidase domain-containing protein</fullName>
    </recommendedName>
</protein>
<dbReference type="Proteomes" id="UP001500751">
    <property type="component" value="Unassembled WGS sequence"/>
</dbReference>
<evidence type="ECO:0000313" key="3">
    <source>
        <dbReference type="EMBL" id="GAA2059519.1"/>
    </source>
</evidence>
<dbReference type="PANTHER" id="PTHR45726">
    <property type="entry name" value="LEUKOTRIENE A-4 HYDROLASE"/>
    <property type="match status" value="1"/>
</dbReference>
<gene>
    <name evidence="3" type="ORF">GCM10009839_82440</name>
</gene>